<reference evidence="2" key="2">
    <citation type="journal article" date="2023" name="IMA Fungus">
        <title>Comparative genomic study of the Penicillium genus elucidates a diverse pangenome and 15 lateral gene transfer events.</title>
        <authorList>
            <person name="Petersen C."/>
            <person name="Sorensen T."/>
            <person name="Nielsen M.R."/>
            <person name="Sondergaard T.E."/>
            <person name="Sorensen J.L."/>
            <person name="Fitzpatrick D.A."/>
            <person name="Frisvad J.C."/>
            <person name="Nielsen K.L."/>
        </authorList>
    </citation>
    <scope>NUCLEOTIDE SEQUENCE</scope>
    <source>
        <strain evidence="2">IBT 19713</strain>
    </source>
</reference>
<feature type="compositionally biased region" description="Polar residues" evidence="1">
    <location>
        <begin position="571"/>
        <end position="580"/>
    </location>
</feature>
<evidence type="ECO:0000313" key="2">
    <source>
        <dbReference type="EMBL" id="KAJ5232345.1"/>
    </source>
</evidence>
<dbReference type="Proteomes" id="UP001150941">
    <property type="component" value="Unassembled WGS sequence"/>
</dbReference>
<evidence type="ECO:0000313" key="3">
    <source>
        <dbReference type="Proteomes" id="UP001150941"/>
    </source>
</evidence>
<feature type="region of interest" description="Disordered" evidence="1">
    <location>
        <begin position="414"/>
        <end position="557"/>
    </location>
</feature>
<feature type="region of interest" description="Disordered" evidence="1">
    <location>
        <begin position="571"/>
        <end position="689"/>
    </location>
</feature>
<proteinExistence type="predicted"/>
<feature type="compositionally biased region" description="Low complexity" evidence="1">
    <location>
        <begin position="446"/>
        <end position="465"/>
    </location>
</feature>
<accession>A0A9W9TMV6</accession>
<feature type="compositionally biased region" description="Polar residues" evidence="1">
    <location>
        <begin position="482"/>
        <end position="505"/>
    </location>
</feature>
<evidence type="ECO:0000256" key="1">
    <source>
        <dbReference type="SAM" id="MobiDB-lite"/>
    </source>
</evidence>
<dbReference type="EMBL" id="JAPQKS010000004">
    <property type="protein sequence ID" value="KAJ5232345.1"/>
    <property type="molecule type" value="Genomic_DNA"/>
</dbReference>
<sequence>MATVDPSSTVHRVSAVHADNYMQQYDARGHPVNPDSKALGRGLRRAKNDILSTMGIVVSGEDRNVNSSSEQQKICQIAAENDCGLIITTLDQFFVFFSTWWSSSLTGRILAYKHYTHAPLLDVIRAERDASGLLSFYCAGIPAWAASSALAIARDNSLKRVFVTAREYALEFTGKGNFSLFLRSLFGVLYSAARGSVLILSVEAYMWSMLQTLSLVPPNAFPSVSSLIPFGERSLFRLPALPSDFSPLSVVGFILQTLASPGMLTVIYAFFLRPELEERIYRLVRRQLPKPTLADELSIRVAFEENLIEWVVPTLGRRAEEETRRAKLTLLEDIGQELLLLRDWVFSGFGLFSTKRQNRAEMQRYNQEGIDNLRNSIESLQQELDDAQRHNSRLETESLQRELNDVRRQNALLARELDELEGPRSVRQEPDEAQRESRAAPSGLNEVEASPPESALPPASSAAEPRNLRSPELEVGTDVGQVLTNRSRSSQSPGEMSSDSFSGVATNGRRSAPSNASRSQSQPSNAQQPPRPAPQSNIPRVLQDPPGLRPPSVASERRSIAEFLEALILSRAQNQGTQQPPAADQDDLSSITAGASYTTGQESQPAEDNQQNTAQEAPTSVVASQPILYEEPQLLGPPPNILPDGFEEPTDDEPDARLPPYEETGPVEPQDDSGEPSPYPKGPGQPTTAHRVTLLSAHPVDSLASHVAAIVTTIILSPLESLYVRSLAHAFLAMNSSPQLQIGDLYPVGLWLGGRSWKDVSAYCGRIILMRGMQAALRAGVWGFLVGSTMRIGRKFYGWGSL</sequence>
<organism evidence="2 3">
    <name type="scientific">Penicillium chermesinum</name>
    <dbReference type="NCBI Taxonomy" id="63820"/>
    <lineage>
        <taxon>Eukaryota</taxon>
        <taxon>Fungi</taxon>
        <taxon>Dikarya</taxon>
        <taxon>Ascomycota</taxon>
        <taxon>Pezizomycotina</taxon>
        <taxon>Eurotiomycetes</taxon>
        <taxon>Eurotiomycetidae</taxon>
        <taxon>Eurotiales</taxon>
        <taxon>Aspergillaceae</taxon>
        <taxon>Penicillium</taxon>
    </lineage>
</organism>
<dbReference type="OrthoDB" id="5383784at2759"/>
<gene>
    <name evidence="2" type="ORF">N7468_005301</name>
</gene>
<dbReference type="AlphaFoldDB" id="A0A9W9TMV6"/>
<reference evidence="2" key="1">
    <citation type="submission" date="2022-11" db="EMBL/GenBank/DDBJ databases">
        <authorList>
            <person name="Petersen C."/>
        </authorList>
    </citation>
    <scope>NUCLEOTIDE SEQUENCE</scope>
    <source>
        <strain evidence="2">IBT 19713</strain>
    </source>
</reference>
<feature type="compositionally biased region" description="Low complexity" evidence="1">
    <location>
        <begin position="509"/>
        <end position="528"/>
    </location>
</feature>
<dbReference type="RefSeq" id="XP_058330338.1">
    <property type="nucleotide sequence ID" value="XM_058474598.1"/>
</dbReference>
<feature type="compositionally biased region" description="Acidic residues" evidence="1">
    <location>
        <begin position="645"/>
        <end position="654"/>
    </location>
</feature>
<keyword evidence="3" id="KW-1185">Reference proteome</keyword>
<name>A0A9W9TMV6_9EURO</name>
<dbReference type="GeneID" id="83201901"/>
<feature type="compositionally biased region" description="Polar residues" evidence="1">
    <location>
        <begin position="588"/>
        <end position="623"/>
    </location>
</feature>
<comment type="caution">
    <text evidence="2">The sequence shown here is derived from an EMBL/GenBank/DDBJ whole genome shotgun (WGS) entry which is preliminary data.</text>
</comment>
<feature type="compositionally biased region" description="Basic and acidic residues" evidence="1">
    <location>
        <begin position="415"/>
        <end position="438"/>
    </location>
</feature>
<protein>
    <submittedName>
        <fullName evidence="2">Uncharacterized protein</fullName>
    </submittedName>
</protein>